<reference evidence="4" key="1">
    <citation type="submission" date="2023-01" db="EMBL/GenBank/DDBJ databases">
        <title>Metagenome sequencing of chrysophaentin producing Chrysophaeum taylorii.</title>
        <authorList>
            <person name="Davison J."/>
            <person name="Bewley C."/>
        </authorList>
    </citation>
    <scope>NUCLEOTIDE SEQUENCE</scope>
    <source>
        <strain evidence="4">NIES-1699</strain>
    </source>
</reference>
<sequence length="405" mass="44734">MNHEEDPPGRRLILLLLQRFEAQLRKLVGQTQIAAATIAGLRSIIVPSSVLYGFRVPLRGLAPMVGASELAYRMLTREAGSATATWSPMIDASGYARSEQYRAEHTFDDRDAPCVAQLGGRSPEDVEVAAELLATRHRSIRAVELNVGCPQRCARLGRYGAFLLSEPNHLVALVRALDLGVRRSGRLDVVAAVKIRVYRDNYAKTVALVDRLVDAGARLVTVHGRARQQRDCDSADWEIIRRIKQGLRGKSVLLVANGDVRDLAAMRRCLSYTRADGVMAARALLRDPACLSRDKSRRPIDHARLYLSFVRDVGAPPPAVRRHLAAMLEREFRRVPQCRKPIMAFRGAVQSGKHGLVDDDSALEALFRALDNLATARSGSLCCSKNSLPTLLFSDEKQPCPESML</sequence>
<evidence type="ECO:0000313" key="4">
    <source>
        <dbReference type="EMBL" id="KAJ8603705.1"/>
    </source>
</evidence>
<dbReference type="PANTHER" id="PTHR11082">
    <property type="entry name" value="TRNA-DIHYDROURIDINE SYNTHASE"/>
    <property type="match status" value="1"/>
</dbReference>
<dbReference type="Pfam" id="PF01207">
    <property type="entry name" value="Dus"/>
    <property type="match status" value="1"/>
</dbReference>
<accession>A0AAD7UE64</accession>
<protein>
    <recommendedName>
        <fullName evidence="3">DUS-like FMN-binding domain-containing protein</fullName>
    </recommendedName>
</protein>
<keyword evidence="1" id="KW-0521">NADP</keyword>
<dbReference type="SUPFAM" id="SSF51395">
    <property type="entry name" value="FMN-linked oxidoreductases"/>
    <property type="match status" value="1"/>
</dbReference>
<name>A0AAD7UE64_9STRA</name>
<dbReference type="GO" id="GO:0017150">
    <property type="term" value="F:tRNA dihydrouridine synthase activity"/>
    <property type="evidence" value="ECO:0007669"/>
    <property type="project" value="TreeGrafter"/>
</dbReference>
<dbReference type="CDD" id="cd02801">
    <property type="entry name" value="DUS_like_FMN"/>
    <property type="match status" value="1"/>
</dbReference>
<gene>
    <name evidence="4" type="ORF">CTAYLR_000183</name>
</gene>
<dbReference type="Gene3D" id="3.20.20.70">
    <property type="entry name" value="Aldolase class I"/>
    <property type="match status" value="1"/>
</dbReference>
<feature type="domain" description="DUS-like FMN-binding" evidence="3">
    <location>
        <begin position="61"/>
        <end position="302"/>
    </location>
</feature>
<dbReference type="AlphaFoldDB" id="A0AAD7UE64"/>
<keyword evidence="5" id="KW-1185">Reference proteome</keyword>
<evidence type="ECO:0000256" key="1">
    <source>
        <dbReference type="ARBA" id="ARBA00022857"/>
    </source>
</evidence>
<organism evidence="4 5">
    <name type="scientific">Chrysophaeum taylorii</name>
    <dbReference type="NCBI Taxonomy" id="2483200"/>
    <lineage>
        <taxon>Eukaryota</taxon>
        <taxon>Sar</taxon>
        <taxon>Stramenopiles</taxon>
        <taxon>Ochrophyta</taxon>
        <taxon>Pelagophyceae</taxon>
        <taxon>Pelagomonadales</taxon>
        <taxon>Pelagomonadaceae</taxon>
        <taxon>Chrysophaeum</taxon>
    </lineage>
</organism>
<dbReference type="EMBL" id="JAQMWT010000344">
    <property type="protein sequence ID" value="KAJ8603705.1"/>
    <property type="molecule type" value="Genomic_DNA"/>
</dbReference>
<dbReference type="Proteomes" id="UP001230188">
    <property type="component" value="Unassembled WGS sequence"/>
</dbReference>
<evidence type="ECO:0000259" key="3">
    <source>
        <dbReference type="Pfam" id="PF01207"/>
    </source>
</evidence>
<dbReference type="InterPro" id="IPR035587">
    <property type="entry name" value="DUS-like_FMN-bd"/>
</dbReference>
<comment type="caution">
    <text evidence="4">The sequence shown here is derived from an EMBL/GenBank/DDBJ whole genome shotgun (WGS) entry which is preliminary data.</text>
</comment>
<keyword evidence="2" id="KW-0520">NAD</keyword>
<dbReference type="PANTHER" id="PTHR11082:SF5">
    <property type="entry name" value="TRNA-DIHYDROURIDINE(16_17) SYNTHASE [NAD(P)(+)]-LIKE"/>
    <property type="match status" value="1"/>
</dbReference>
<dbReference type="InterPro" id="IPR013785">
    <property type="entry name" value="Aldolase_TIM"/>
</dbReference>
<proteinExistence type="predicted"/>
<evidence type="ECO:0000256" key="2">
    <source>
        <dbReference type="ARBA" id="ARBA00023027"/>
    </source>
</evidence>
<evidence type="ECO:0000313" key="5">
    <source>
        <dbReference type="Proteomes" id="UP001230188"/>
    </source>
</evidence>